<protein>
    <submittedName>
        <fullName evidence="1">Uncharacterized protein</fullName>
    </submittedName>
</protein>
<organism evidence="1 2">
    <name type="scientific">Haematococcus lacustris</name>
    <name type="common">Green alga</name>
    <name type="synonym">Haematococcus pluvialis</name>
    <dbReference type="NCBI Taxonomy" id="44745"/>
    <lineage>
        <taxon>Eukaryota</taxon>
        <taxon>Viridiplantae</taxon>
        <taxon>Chlorophyta</taxon>
        <taxon>core chlorophytes</taxon>
        <taxon>Chlorophyceae</taxon>
        <taxon>CS clade</taxon>
        <taxon>Chlamydomonadales</taxon>
        <taxon>Haematococcaceae</taxon>
        <taxon>Haematococcus</taxon>
    </lineage>
</organism>
<accession>A0A6A0A0R2</accession>
<evidence type="ECO:0000313" key="1">
    <source>
        <dbReference type="EMBL" id="GFH24924.1"/>
    </source>
</evidence>
<keyword evidence="2" id="KW-1185">Reference proteome</keyword>
<comment type="caution">
    <text evidence="1">The sequence shown here is derived from an EMBL/GenBank/DDBJ whole genome shotgun (WGS) entry which is preliminary data.</text>
</comment>
<name>A0A6A0A0R2_HAELA</name>
<gene>
    <name evidence="1" type="ORF">HaLaN_22804</name>
</gene>
<dbReference type="EMBL" id="BLLF01002670">
    <property type="protein sequence ID" value="GFH24924.1"/>
    <property type="molecule type" value="Genomic_DNA"/>
</dbReference>
<sequence length="14" mass="1654">MAKTDDNVKEFVEK</sequence>
<dbReference type="Proteomes" id="UP000485058">
    <property type="component" value="Unassembled WGS sequence"/>
</dbReference>
<evidence type="ECO:0000313" key="2">
    <source>
        <dbReference type="Proteomes" id="UP000485058"/>
    </source>
</evidence>
<proteinExistence type="predicted"/>
<reference evidence="1 2" key="1">
    <citation type="submission" date="2020-02" db="EMBL/GenBank/DDBJ databases">
        <title>Draft genome sequence of Haematococcus lacustris strain NIES-144.</title>
        <authorList>
            <person name="Morimoto D."/>
            <person name="Nakagawa S."/>
            <person name="Yoshida T."/>
            <person name="Sawayama S."/>
        </authorList>
    </citation>
    <scope>NUCLEOTIDE SEQUENCE [LARGE SCALE GENOMIC DNA]</scope>
    <source>
        <strain evidence="1 2">NIES-144</strain>
    </source>
</reference>